<evidence type="ECO:0008006" key="3">
    <source>
        <dbReference type="Google" id="ProtNLM"/>
    </source>
</evidence>
<gene>
    <name evidence="1" type="ORF">ACG0Z6_01425</name>
</gene>
<proteinExistence type="predicted"/>
<accession>A0ABW7FRE9</accession>
<comment type="caution">
    <text evidence="1">The sequence shown here is derived from an EMBL/GenBank/DDBJ whole genome shotgun (WGS) entry which is preliminary data.</text>
</comment>
<organism evidence="1 2">
    <name type="scientific">Roseateles rivi</name>
    <dbReference type="NCBI Taxonomy" id="3299028"/>
    <lineage>
        <taxon>Bacteria</taxon>
        <taxon>Pseudomonadati</taxon>
        <taxon>Pseudomonadota</taxon>
        <taxon>Betaproteobacteria</taxon>
        <taxon>Burkholderiales</taxon>
        <taxon>Sphaerotilaceae</taxon>
        <taxon>Roseateles</taxon>
    </lineage>
</organism>
<evidence type="ECO:0000313" key="1">
    <source>
        <dbReference type="EMBL" id="MFG6446896.1"/>
    </source>
</evidence>
<dbReference type="RefSeq" id="WP_394458134.1">
    <property type="nucleotide sequence ID" value="NZ_JBIGHZ010000001.1"/>
</dbReference>
<dbReference type="EMBL" id="JBIGHZ010000001">
    <property type="protein sequence ID" value="MFG6446896.1"/>
    <property type="molecule type" value="Genomic_DNA"/>
</dbReference>
<reference evidence="1 2" key="1">
    <citation type="submission" date="2024-08" db="EMBL/GenBank/DDBJ databases">
        <authorList>
            <person name="Lu H."/>
        </authorList>
    </citation>
    <scope>NUCLEOTIDE SEQUENCE [LARGE SCALE GENOMIC DNA]</scope>
    <source>
        <strain evidence="1 2">BYS180W</strain>
    </source>
</reference>
<evidence type="ECO:0000313" key="2">
    <source>
        <dbReference type="Proteomes" id="UP001606099"/>
    </source>
</evidence>
<dbReference type="Proteomes" id="UP001606099">
    <property type="component" value="Unassembled WGS sequence"/>
</dbReference>
<sequence>MKQPLQRRALSGPQRGVVLVFALIALVLLLIGAGAVVRSMNTSLFSAGNYGFKRDLTHQSDRGMVAVLSHFTGTGALATEAPRRTSAPALNYSAAILPTNAQGIPRALLSEADFANTGSAANDIVVADMGVSIRWVVDRLCSANGPADHAHCASALDIPKGGSASQEQRPELSGAGVAGAAPVQIVYRVSMRISGPRHTQAFVQSTFTP</sequence>
<keyword evidence="2" id="KW-1185">Reference proteome</keyword>
<protein>
    <recommendedName>
        <fullName evidence="3">Type 4 fimbrial biogenesis protein PilX N-terminal domain-containing protein</fullName>
    </recommendedName>
</protein>
<name>A0ABW7FRE9_9BURK</name>